<dbReference type="Proteomes" id="UP000009080">
    <property type="component" value="Chromosome"/>
</dbReference>
<reference evidence="4 5" key="1">
    <citation type="journal article" date="2009" name="PLoS ONE">
        <title>The complete genome of Teredinibacter turnerae T7901: an intracellular endosymbiont of marine wood-boring bivalves (shipworms).</title>
        <authorList>
            <person name="Yang J.C."/>
            <person name="Madupu R."/>
            <person name="Durkin A.S."/>
            <person name="Ekborg N.A."/>
            <person name="Pedamallu C.S."/>
            <person name="Hostetler J.B."/>
            <person name="Radune D."/>
            <person name="Toms B.S."/>
            <person name="Henrissat B."/>
            <person name="Coutinho P.M."/>
            <person name="Schwarz S."/>
            <person name="Field L."/>
            <person name="Trindade-Silva A.E."/>
            <person name="Soares C.A.G."/>
            <person name="Elshahawi S."/>
            <person name="Hanora A."/>
            <person name="Schmidt E.W."/>
            <person name="Haygood M.G."/>
            <person name="Posfai J."/>
            <person name="Benner J."/>
            <person name="Madinger C."/>
            <person name="Nove J."/>
            <person name="Anton B."/>
            <person name="Chaudhary K."/>
            <person name="Foster J."/>
            <person name="Holman A."/>
            <person name="Kumar S."/>
            <person name="Lessard P.A."/>
            <person name="Luyten Y.A."/>
            <person name="Slatko B."/>
            <person name="Wood N."/>
            <person name="Wu B."/>
            <person name="Teplitski M."/>
            <person name="Mougous J.D."/>
            <person name="Ward N."/>
            <person name="Eisen J.A."/>
            <person name="Badger J.H."/>
            <person name="Distel D.L."/>
        </authorList>
    </citation>
    <scope>NUCLEOTIDE SEQUENCE [LARGE SCALE GENOMIC DNA]</scope>
    <source>
        <strain evidence="5">ATCC 39867 / T7901</strain>
    </source>
</reference>
<feature type="region of interest" description="Disordered" evidence="1">
    <location>
        <begin position="162"/>
        <end position="190"/>
    </location>
</feature>
<keyword evidence="5" id="KW-1185">Reference proteome</keyword>
<dbReference type="Pfam" id="PF13464">
    <property type="entry name" value="RodZ_C"/>
    <property type="match status" value="1"/>
</dbReference>
<dbReference type="HOGENOM" id="CLU_047530_3_1_6"/>
<feature type="region of interest" description="Disordered" evidence="1">
    <location>
        <begin position="98"/>
        <end position="118"/>
    </location>
</feature>
<dbReference type="InterPro" id="IPR010982">
    <property type="entry name" value="Lambda_DNA-bd_dom_sf"/>
</dbReference>
<dbReference type="Gene3D" id="1.10.260.40">
    <property type="entry name" value="lambda repressor-like DNA-binding domains"/>
    <property type="match status" value="1"/>
</dbReference>
<keyword evidence="2" id="KW-0472">Membrane</keyword>
<keyword evidence="2" id="KW-0812">Transmembrane</keyword>
<keyword evidence="2" id="KW-1133">Transmembrane helix</keyword>
<dbReference type="KEGG" id="ttu:TERTU_2634"/>
<proteinExistence type="predicted"/>
<dbReference type="STRING" id="377629.TERTU_2634"/>
<accession>C5BLW0</accession>
<feature type="transmembrane region" description="Helical" evidence="2">
    <location>
        <begin position="124"/>
        <end position="144"/>
    </location>
</feature>
<evidence type="ECO:0000256" key="2">
    <source>
        <dbReference type="SAM" id="Phobius"/>
    </source>
</evidence>
<dbReference type="InterPro" id="IPR025194">
    <property type="entry name" value="RodZ-like_C"/>
</dbReference>
<organism evidence="4 5">
    <name type="scientific">Teredinibacter turnerae (strain ATCC 39867 / T7901)</name>
    <dbReference type="NCBI Taxonomy" id="377629"/>
    <lineage>
        <taxon>Bacteria</taxon>
        <taxon>Pseudomonadati</taxon>
        <taxon>Pseudomonadota</taxon>
        <taxon>Gammaproteobacteria</taxon>
        <taxon>Cellvibrionales</taxon>
        <taxon>Cellvibrionaceae</taxon>
        <taxon>Teredinibacter</taxon>
    </lineage>
</organism>
<feature type="compositionally biased region" description="Polar residues" evidence="1">
    <location>
        <begin position="98"/>
        <end position="107"/>
    </location>
</feature>
<feature type="domain" description="Cytoskeleton protein RodZ-like C-terminal" evidence="3">
    <location>
        <begin position="240"/>
        <end position="310"/>
    </location>
</feature>
<evidence type="ECO:0000259" key="3">
    <source>
        <dbReference type="Pfam" id="PF13464"/>
    </source>
</evidence>
<gene>
    <name evidence="4" type="ordered locus">TERTU_2634</name>
</gene>
<dbReference type="InterPro" id="IPR050400">
    <property type="entry name" value="Bact_Cytoskel_RodZ"/>
</dbReference>
<dbReference type="GO" id="GO:0003677">
    <property type="term" value="F:DNA binding"/>
    <property type="evidence" value="ECO:0007669"/>
    <property type="project" value="InterPro"/>
</dbReference>
<dbReference type="PANTHER" id="PTHR34475:SF1">
    <property type="entry name" value="CYTOSKELETON PROTEIN RODZ"/>
    <property type="match status" value="1"/>
</dbReference>
<dbReference type="PANTHER" id="PTHR34475">
    <property type="match status" value="1"/>
</dbReference>
<dbReference type="eggNOG" id="COG1426">
    <property type="taxonomic scope" value="Bacteria"/>
</dbReference>
<name>C5BLW0_TERTT</name>
<evidence type="ECO:0000313" key="4">
    <source>
        <dbReference type="EMBL" id="ACR10645.1"/>
    </source>
</evidence>
<dbReference type="EMBL" id="CP001614">
    <property type="protein sequence ID" value="ACR10645.1"/>
    <property type="molecule type" value="Genomic_DNA"/>
</dbReference>
<dbReference type="OrthoDB" id="9790252at2"/>
<dbReference type="RefSeq" id="WP_012779317.1">
    <property type="nucleotide sequence ID" value="NC_012997.1"/>
</dbReference>
<sequence>MTGEERTTDYRASLAEGKPGAALRIVRLEAGLPLSKIAEQTLIPEWKLQDLEDDTYDRIGAKTFLNGYVRKYASLLKLDASEFVGALPEQMRSNVAPAQSFTETAANATAPKPRAKKSGTKRRLPVIPVVVFLIAAWAIAVYFIEDVGPGDNEAGTVEAASNIGELPNDEKGAPPIDSADTEDRGDFDGDTSVQEIPVLLDLPEADLAPVVATQEPALEAESQVTPDSTDATPSQDRLNFTFNDDCWLQVTDATGKVVFAQLQTKGDNLQLFGESPFSVMLGNARAVAIELNGAPVDINPVSNRKTLRFTVSS</sequence>
<dbReference type="Pfam" id="PF13413">
    <property type="entry name" value="HTH_25"/>
    <property type="match status" value="1"/>
</dbReference>
<evidence type="ECO:0000313" key="5">
    <source>
        <dbReference type="Proteomes" id="UP000009080"/>
    </source>
</evidence>
<dbReference type="AlphaFoldDB" id="C5BLW0"/>
<protein>
    <submittedName>
        <fullName evidence="4">Transcriptional regulator, Cro/CI family</fullName>
    </submittedName>
</protein>
<evidence type="ECO:0000256" key="1">
    <source>
        <dbReference type="SAM" id="MobiDB-lite"/>
    </source>
</evidence>